<keyword evidence="3" id="KW-1003">Cell membrane</keyword>
<dbReference type="GO" id="GO:0005886">
    <property type="term" value="C:plasma membrane"/>
    <property type="evidence" value="ECO:0007669"/>
    <property type="project" value="UniProtKB-SubCell"/>
</dbReference>
<evidence type="ECO:0008006" key="11">
    <source>
        <dbReference type="Google" id="ProtNLM"/>
    </source>
</evidence>
<gene>
    <name evidence="9" type="ORF">B0T24DRAFT_529642</name>
</gene>
<dbReference type="InterPro" id="IPR007272">
    <property type="entry name" value="Sulf_transp_TsuA/YedE"/>
</dbReference>
<dbReference type="PANTHER" id="PTHR30574">
    <property type="entry name" value="INNER MEMBRANE PROTEIN YEDE"/>
    <property type="match status" value="1"/>
</dbReference>
<evidence type="ECO:0000313" key="9">
    <source>
        <dbReference type="EMBL" id="KAK3374386.1"/>
    </source>
</evidence>
<name>A0AAE0KE98_9PEZI</name>
<keyword evidence="4" id="KW-0997">Cell inner membrane</keyword>
<keyword evidence="5 8" id="KW-0812">Transmembrane</keyword>
<keyword evidence="10" id="KW-1185">Reference proteome</keyword>
<sequence length="330" mass="33455">MNSLLSGAALGAALTASGVFQPIVIVSQLKFENFHMIQAFLTAAAASTCIVTAAQSLGYLKLSPRSFSSVGLFAKWDGNVIGGMLLGTGMMLSGACPGTVLAQVGAGVRSGFYAFQGAVLAGIVWTGFLQPYLSHTPKPLPQSSPEDKKFLTVYGTLGVSRATALVGLELIFAAIIGAAVSFTPLGPETKISPVVGGLCIGAAQLLSVVLRKSLVGTSTSYEEAGDWFLGVCRGNGGAPKRYNNMLFSAGMIAGAFTLTRAVPVFGQVSPTTISPLNAGIGGFLMILGSRIAGGCTSGHGISGLSLFSTSSFITIAATFGAGGLVGLLRG</sequence>
<comment type="caution">
    <text evidence="9">The sequence shown here is derived from an EMBL/GenBank/DDBJ whole genome shotgun (WGS) entry which is preliminary data.</text>
</comment>
<keyword evidence="7 8" id="KW-0472">Membrane</keyword>
<reference evidence="9" key="2">
    <citation type="submission" date="2023-06" db="EMBL/GenBank/DDBJ databases">
        <authorList>
            <consortium name="Lawrence Berkeley National Laboratory"/>
            <person name="Haridas S."/>
            <person name="Hensen N."/>
            <person name="Bonometti L."/>
            <person name="Westerberg I."/>
            <person name="Brannstrom I.O."/>
            <person name="Guillou S."/>
            <person name="Cros-Aarteil S."/>
            <person name="Calhoun S."/>
            <person name="Kuo A."/>
            <person name="Mondo S."/>
            <person name="Pangilinan J."/>
            <person name="Riley R."/>
            <person name="Labutti K."/>
            <person name="Andreopoulos B."/>
            <person name="Lipzen A."/>
            <person name="Chen C."/>
            <person name="Yanf M."/>
            <person name="Daum C."/>
            <person name="Ng V."/>
            <person name="Clum A."/>
            <person name="Steindorff A."/>
            <person name="Ohm R."/>
            <person name="Martin F."/>
            <person name="Silar P."/>
            <person name="Natvig D."/>
            <person name="Lalanne C."/>
            <person name="Gautier V."/>
            <person name="Ament-Velasquez S.L."/>
            <person name="Kruys A."/>
            <person name="Hutchinson M.I."/>
            <person name="Powell A.J."/>
            <person name="Barry K."/>
            <person name="Miller A.N."/>
            <person name="Grigoriev I.V."/>
            <person name="Debuchy R."/>
            <person name="Gladieux P."/>
            <person name="Thoren M.H."/>
            <person name="Johannesson H."/>
        </authorList>
    </citation>
    <scope>NUCLEOTIDE SEQUENCE</scope>
    <source>
        <strain evidence="9">CBS 958.72</strain>
    </source>
</reference>
<dbReference type="PANTHER" id="PTHR30574:SF1">
    <property type="entry name" value="SULPHUR TRANSPORT DOMAIN-CONTAINING PROTEIN"/>
    <property type="match status" value="1"/>
</dbReference>
<evidence type="ECO:0000256" key="5">
    <source>
        <dbReference type="ARBA" id="ARBA00022692"/>
    </source>
</evidence>
<feature type="transmembrane region" description="Helical" evidence="8">
    <location>
        <begin position="150"/>
        <end position="179"/>
    </location>
</feature>
<evidence type="ECO:0000256" key="7">
    <source>
        <dbReference type="ARBA" id="ARBA00023136"/>
    </source>
</evidence>
<evidence type="ECO:0000256" key="1">
    <source>
        <dbReference type="ARBA" id="ARBA00004429"/>
    </source>
</evidence>
<feature type="transmembrane region" description="Helical" evidence="8">
    <location>
        <begin position="245"/>
        <end position="266"/>
    </location>
</feature>
<feature type="transmembrane region" description="Helical" evidence="8">
    <location>
        <begin position="80"/>
        <end position="104"/>
    </location>
</feature>
<evidence type="ECO:0000256" key="8">
    <source>
        <dbReference type="SAM" id="Phobius"/>
    </source>
</evidence>
<feature type="transmembrane region" description="Helical" evidence="8">
    <location>
        <begin position="304"/>
        <end position="328"/>
    </location>
</feature>
<evidence type="ECO:0000256" key="3">
    <source>
        <dbReference type="ARBA" id="ARBA00022475"/>
    </source>
</evidence>
<feature type="transmembrane region" description="Helical" evidence="8">
    <location>
        <begin position="36"/>
        <end position="60"/>
    </location>
</feature>
<feature type="transmembrane region" description="Helical" evidence="8">
    <location>
        <begin position="110"/>
        <end position="129"/>
    </location>
</feature>
<comment type="subcellular location">
    <subcellularLocation>
        <location evidence="1">Cell inner membrane</location>
        <topology evidence="1">Multi-pass membrane protein</topology>
    </subcellularLocation>
</comment>
<dbReference type="AlphaFoldDB" id="A0AAE0KE98"/>
<evidence type="ECO:0000256" key="6">
    <source>
        <dbReference type="ARBA" id="ARBA00022989"/>
    </source>
</evidence>
<evidence type="ECO:0000313" key="10">
    <source>
        <dbReference type="Proteomes" id="UP001287356"/>
    </source>
</evidence>
<reference evidence="9" key="1">
    <citation type="journal article" date="2023" name="Mol. Phylogenet. Evol.">
        <title>Genome-scale phylogeny and comparative genomics of the fungal order Sordariales.</title>
        <authorList>
            <person name="Hensen N."/>
            <person name="Bonometti L."/>
            <person name="Westerberg I."/>
            <person name="Brannstrom I.O."/>
            <person name="Guillou S."/>
            <person name="Cros-Aarteil S."/>
            <person name="Calhoun S."/>
            <person name="Haridas S."/>
            <person name="Kuo A."/>
            <person name="Mondo S."/>
            <person name="Pangilinan J."/>
            <person name="Riley R."/>
            <person name="LaButti K."/>
            <person name="Andreopoulos B."/>
            <person name="Lipzen A."/>
            <person name="Chen C."/>
            <person name="Yan M."/>
            <person name="Daum C."/>
            <person name="Ng V."/>
            <person name="Clum A."/>
            <person name="Steindorff A."/>
            <person name="Ohm R.A."/>
            <person name="Martin F."/>
            <person name="Silar P."/>
            <person name="Natvig D.O."/>
            <person name="Lalanne C."/>
            <person name="Gautier V."/>
            <person name="Ament-Velasquez S.L."/>
            <person name="Kruys A."/>
            <person name="Hutchinson M.I."/>
            <person name="Powell A.J."/>
            <person name="Barry K."/>
            <person name="Miller A.N."/>
            <person name="Grigoriev I.V."/>
            <person name="Debuchy R."/>
            <person name="Gladieux P."/>
            <person name="Hiltunen Thoren M."/>
            <person name="Johannesson H."/>
        </authorList>
    </citation>
    <scope>NUCLEOTIDE SEQUENCE</scope>
    <source>
        <strain evidence="9">CBS 958.72</strain>
    </source>
</reference>
<organism evidence="9 10">
    <name type="scientific">Lasiosphaeria ovina</name>
    <dbReference type="NCBI Taxonomy" id="92902"/>
    <lineage>
        <taxon>Eukaryota</taxon>
        <taxon>Fungi</taxon>
        <taxon>Dikarya</taxon>
        <taxon>Ascomycota</taxon>
        <taxon>Pezizomycotina</taxon>
        <taxon>Sordariomycetes</taxon>
        <taxon>Sordariomycetidae</taxon>
        <taxon>Sordariales</taxon>
        <taxon>Lasiosphaeriaceae</taxon>
        <taxon>Lasiosphaeria</taxon>
    </lineage>
</organism>
<dbReference type="Proteomes" id="UP001287356">
    <property type="component" value="Unassembled WGS sequence"/>
</dbReference>
<evidence type="ECO:0000256" key="4">
    <source>
        <dbReference type="ARBA" id="ARBA00022519"/>
    </source>
</evidence>
<protein>
    <recommendedName>
        <fullName evidence="11">Sulphur transport domain-containing protein</fullName>
    </recommendedName>
</protein>
<feature type="transmembrane region" description="Helical" evidence="8">
    <location>
        <begin position="191"/>
        <end position="210"/>
    </location>
</feature>
<accession>A0AAE0KE98</accession>
<keyword evidence="2" id="KW-0813">Transport</keyword>
<keyword evidence="6 8" id="KW-1133">Transmembrane helix</keyword>
<dbReference type="EMBL" id="JAULSN010000004">
    <property type="protein sequence ID" value="KAK3374386.1"/>
    <property type="molecule type" value="Genomic_DNA"/>
</dbReference>
<dbReference type="Pfam" id="PF04143">
    <property type="entry name" value="Sulf_transp"/>
    <property type="match status" value="1"/>
</dbReference>
<evidence type="ECO:0000256" key="2">
    <source>
        <dbReference type="ARBA" id="ARBA00022448"/>
    </source>
</evidence>
<proteinExistence type="predicted"/>